<dbReference type="EMBL" id="JAPQKH010000007">
    <property type="protein sequence ID" value="KAJ5087400.1"/>
    <property type="molecule type" value="Genomic_DNA"/>
</dbReference>
<organism evidence="5 6">
    <name type="scientific">Penicillium angulare</name>
    <dbReference type="NCBI Taxonomy" id="116970"/>
    <lineage>
        <taxon>Eukaryota</taxon>
        <taxon>Fungi</taxon>
        <taxon>Dikarya</taxon>
        <taxon>Ascomycota</taxon>
        <taxon>Pezizomycotina</taxon>
        <taxon>Eurotiomycetes</taxon>
        <taxon>Eurotiomycetidae</taxon>
        <taxon>Eurotiales</taxon>
        <taxon>Aspergillaceae</taxon>
        <taxon>Penicillium</taxon>
    </lineage>
</organism>
<feature type="region of interest" description="Disordered" evidence="4">
    <location>
        <begin position="1"/>
        <end position="306"/>
    </location>
</feature>
<reference evidence="5" key="2">
    <citation type="journal article" date="2023" name="IMA Fungus">
        <title>Comparative genomic study of the Penicillium genus elucidates a diverse pangenome and 15 lateral gene transfer events.</title>
        <authorList>
            <person name="Petersen C."/>
            <person name="Sorensen T."/>
            <person name="Nielsen M.R."/>
            <person name="Sondergaard T.E."/>
            <person name="Sorensen J.L."/>
            <person name="Fitzpatrick D.A."/>
            <person name="Frisvad J.C."/>
            <person name="Nielsen K.L."/>
        </authorList>
    </citation>
    <scope>NUCLEOTIDE SEQUENCE</scope>
    <source>
        <strain evidence="5">IBT 30069</strain>
    </source>
</reference>
<evidence type="ECO:0008006" key="7">
    <source>
        <dbReference type="Google" id="ProtNLM"/>
    </source>
</evidence>
<gene>
    <name evidence="5" type="ORF">N7456_011016</name>
</gene>
<dbReference type="AlphaFoldDB" id="A0A9W9ET51"/>
<feature type="compositionally biased region" description="Polar residues" evidence="4">
    <location>
        <begin position="7"/>
        <end position="16"/>
    </location>
</feature>
<feature type="coiled-coil region" evidence="3">
    <location>
        <begin position="326"/>
        <end position="356"/>
    </location>
</feature>
<feature type="compositionally biased region" description="Acidic residues" evidence="4">
    <location>
        <begin position="282"/>
        <end position="299"/>
    </location>
</feature>
<keyword evidence="6" id="KW-1185">Reference proteome</keyword>
<proteinExistence type="inferred from homology"/>
<reference evidence="5" key="1">
    <citation type="submission" date="2022-11" db="EMBL/GenBank/DDBJ databases">
        <authorList>
            <person name="Petersen C."/>
        </authorList>
    </citation>
    <scope>NUCLEOTIDE SEQUENCE</scope>
    <source>
        <strain evidence="5">IBT 30069</strain>
    </source>
</reference>
<evidence type="ECO:0000256" key="2">
    <source>
        <dbReference type="ARBA" id="ARBA00023054"/>
    </source>
</evidence>
<evidence type="ECO:0000313" key="5">
    <source>
        <dbReference type="EMBL" id="KAJ5087400.1"/>
    </source>
</evidence>
<accession>A0A9W9ET51</accession>
<name>A0A9W9ET51_9EURO</name>
<evidence type="ECO:0000256" key="1">
    <source>
        <dbReference type="ARBA" id="ARBA00006461"/>
    </source>
</evidence>
<evidence type="ECO:0000256" key="3">
    <source>
        <dbReference type="SAM" id="Coils"/>
    </source>
</evidence>
<dbReference type="InterPro" id="IPR013256">
    <property type="entry name" value="Chromatin_SPT2"/>
</dbReference>
<evidence type="ECO:0000313" key="6">
    <source>
        <dbReference type="Proteomes" id="UP001149165"/>
    </source>
</evidence>
<dbReference type="Pfam" id="PF08243">
    <property type="entry name" value="SPT2"/>
    <property type="match status" value="1"/>
</dbReference>
<feature type="compositionally biased region" description="Pro residues" evidence="4">
    <location>
        <begin position="18"/>
        <end position="28"/>
    </location>
</feature>
<sequence length="357" mass="38159">MSFLDSVLSSLQTGKPSQLPPSTPPAPPATSSTKRDDRNPSSAPRQPAPSANANGGIKRKADDQLPRPEASKVTKSPAPRPLAMPGPTRVANKPTTTSSSKPVAKNGASGAATVAKKPLPTRPAPTKSAPVKSAPAKPAAPAAPSKAPPKGSFADIMAKAKAMQEKAPTNLLTFKHQTAPKDPSSHRDLKKRMGEAKTKAKVEAQGKKYTPKSSSAPRFGKKASAEPPSRKSSEGPTYKGTAKPTQTPEPPTYRGTAGLPGKNGSNDHRRQQGKRRMNEYMGTDEEDEGDYGGYEDDFYSDASSDMEAGFDDVEEEEGAALKRARREDEEELRLEMAAKQEKLERQKRLAALASRRR</sequence>
<dbReference type="SMART" id="SM00784">
    <property type="entry name" value="SPT2"/>
    <property type="match status" value="1"/>
</dbReference>
<dbReference type="Proteomes" id="UP001149165">
    <property type="component" value="Unassembled WGS sequence"/>
</dbReference>
<feature type="compositionally biased region" description="Basic and acidic residues" evidence="4">
    <location>
        <begin position="183"/>
        <end position="206"/>
    </location>
</feature>
<comment type="similarity">
    <text evidence="1">Belongs to the SPT2 family.</text>
</comment>
<feature type="compositionally biased region" description="Basic and acidic residues" evidence="4">
    <location>
        <begin position="59"/>
        <end position="72"/>
    </location>
</feature>
<evidence type="ECO:0000256" key="4">
    <source>
        <dbReference type="SAM" id="MobiDB-lite"/>
    </source>
</evidence>
<feature type="compositionally biased region" description="Low complexity" evidence="4">
    <location>
        <begin position="40"/>
        <end position="54"/>
    </location>
</feature>
<keyword evidence="2 3" id="KW-0175">Coiled coil</keyword>
<feature type="compositionally biased region" description="Low complexity" evidence="4">
    <location>
        <begin position="124"/>
        <end position="150"/>
    </location>
</feature>
<protein>
    <recommendedName>
        <fullName evidence="7">Chromatin SPT2</fullName>
    </recommendedName>
</protein>
<comment type="caution">
    <text evidence="5">The sequence shown here is derived from an EMBL/GenBank/DDBJ whole genome shotgun (WGS) entry which is preliminary data.</text>
</comment>
<dbReference type="OrthoDB" id="5430658at2759"/>